<dbReference type="Proteomes" id="UP001476798">
    <property type="component" value="Unassembled WGS sequence"/>
</dbReference>
<reference evidence="1 2" key="1">
    <citation type="submission" date="2021-06" db="EMBL/GenBank/DDBJ databases">
        <authorList>
            <person name="Palmer J.M."/>
        </authorList>
    </citation>
    <scope>NUCLEOTIDE SEQUENCE [LARGE SCALE GENOMIC DNA]</scope>
    <source>
        <strain evidence="1 2">GA_2019</strain>
        <tissue evidence="1">Muscle</tissue>
    </source>
</reference>
<dbReference type="SUPFAM" id="SSF48065">
    <property type="entry name" value="DBL homology domain (DH-domain)"/>
    <property type="match status" value="1"/>
</dbReference>
<organism evidence="1 2">
    <name type="scientific">Goodea atripinnis</name>
    <dbReference type="NCBI Taxonomy" id="208336"/>
    <lineage>
        <taxon>Eukaryota</taxon>
        <taxon>Metazoa</taxon>
        <taxon>Chordata</taxon>
        <taxon>Craniata</taxon>
        <taxon>Vertebrata</taxon>
        <taxon>Euteleostomi</taxon>
        <taxon>Actinopterygii</taxon>
        <taxon>Neopterygii</taxon>
        <taxon>Teleostei</taxon>
        <taxon>Neoteleostei</taxon>
        <taxon>Acanthomorphata</taxon>
        <taxon>Ovalentaria</taxon>
        <taxon>Atherinomorphae</taxon>
        <taxon>Cyprinodontiformes</taxon>
        <taxon>Goodeidae</taxon>
        <taxon>Goodea</taxon>
    </lineage>
</organism>
<proteinExistence type="predicted"/>
<dbReference type="EMBL" id="JAHRIO010004924">
    <property type="protein sequence ID" value="MEQ2160162.1"/>
    <property type="molecule type" value="Genomic_DNA"/>
</dbReference>
<keyword evidence="2" id="KW-1185">Reference proteome</keyword>
<evidence type="ECO:0000313" key="1">
    <source>
        <dbReference type="EMBL" id="MEQ2160162.1"/>
    </source>
</evidence>
<comment type="caution">
    <text evidence="1">The sequence shown here is derived from an EMBL/GenBank/DDBJ whole genome shotgun (WGS) entry which is preliminary data.</text>
</comment>
<feature type="non-terminal residue" evidence="1">
    <location>
        <position position="1"/>
    </location>
</feature>
<gene>
    <name evidence="1" type="primary">MCF2</name>
    <name evidence="1" type="ORF">GOODEAATRI_030661</name>
</gene>
<accession>A0ABV0MM25</accession>
<sequence length="53" mass="6117">GYIAELNNSELSHLTPPSLENKKDVLFGNLPEIYEFHNKLVKFFIVCLCFAIF</sequence>
<dbReference type="InterPro" id="IPR035899">
    <property type="entry name" value="DBL_dom_sf"/>
</dbReference>
<evidence type="ECO:0000313" key="2">
    <source>
        <dbReference type="Proteomes" id="UP001476798"/>
    </source>
</evidence>
<name>A0ABV0MM25_9TELE</name>
<protein>
    <submittedName>
        <fullName evidence="1">Proto-oncoprotein DBL</fullName>
    </submittedName>
</protein>
<dbReference type="Gene3D" id="1.20.900.10">
    <property type="entry name" value="Dbl homology (DH) domain"/>
    <property type="match status" value="1"/>
</dbReference>